<dbReference type="OMA" id="FCEYIQA"/>
<name>A0A7K4AHP1_METSH</name>
<dbReference type="Pfam" id="PF21748">
    <property type="entry name" value="UPF0150"/>
    <property type="match status" value="1"/>
</dbReference>
<dbReference type="InterPro" id="IPR049389">
    <property type="entry name" value="TTHA0281-like"/>
</dbReference>
<reference evidence="1 2" key="1">
    <citation type="journal article" date="2020" name="Biotechnol. Biofuels">
        <title>New insights from the biogas microbiome by comprehensive genome-resolved metagenomics of nearly 1600 species originating from multiple anaerobic digesters.</title>
        <authorList>
            <person name="Campanaro S."/>
            <person name="Treu L."/>
            <person name="Rodriguez-R L.M."/>
            <person name="Kovalovszki A."/>
            <person name="Ziels R.M."/>
            <person name="Maus I."/>
            <person name="Zhu X."/>
            <person name="Kougias P.G."/>
            <person name="Basile A."/>
            <person name="Luo G."/>
            <person name="Schluter A."/>
            <person name="Konstantinidis K.T."/>
            <person name="Angelidaki I."/>
        </authorList>
    </citation>
    <scope>NUCLEOTIDE SEQUENCE [LARGE SCALE GENOMIC DNA]</scope>
    <source>
        <strain evidence="1">AS27yjCOA_157</strain>
    </source>
</reference>
<evidence type="ECO:0000313" key="2">
    <source>
        <dbReference type="Proteomes" id="UP000544742"/>
    </source>
</evidence>
<protein>
    <submittedName>
        <fullName evidence="1">Type II toxin-antitoxin system HicB family antitoxin</fullName>
    </submittedName>
</protein>
<evidence type="ECO:0000313" key="1">
    <source>
        <dbReference type="EMBL" id="NLJ22491.1"/>
    </source>
</evidence>
<proteinExistence type="predicted"/>
<dbReference type="RefSeq" id="WP_013720181.1">
    <property type="nucleotide sequence ID" value="NZ_DAOQYS010000086.1"/>
</dbReference>
<dbReference type="EMBL" id="JAAYUN010000088">
    <property type="protein sequence ID" value="NLJ22491.1"/>
    <property type="molecule type" value="Genomic_DNA"/>
</dbReference>
<sequence length="80" mass="9125">MFCEYIQAAISKAVYEVIDDQEPYSGEVPELKGIWATGKTQQEYQDNLRMAIEDWIAFSLRFDLPIPVIEGQTLRAAIEA</sequence>
<dbReference type="SUPFAM" id="SSF143100">
    <property type="entry name" value="TTHA1013/TTHA0281-like"/>
    <property type="match status" value="1"/>
</dbReference>
<dbReference type="Gene3D" id="3.30.160.250">
    <property type="match status" value="1"/>
</dbReference>
<comment type="caution">
    <text evidence="1">The sequence shown here is derived from an EMBL/GenBank/DDBJ whole genome shotgun (WGS) entry which is preliminary data.</text>
</comment>
<dbReference type="AlphaFoldDB" id="A0A7K4AHP1"/>
<accession>A0A7K4AHP1</accession>
<organism evidence="1 2">
    <name type="scientific">Methanothrix soehngenii</name>
    <name type="common">Methanosaeta concilii</name>
    <dbReference type="NCBI Taxonomy" id="2223"/>
    <lineage>
        <taxon>Archaea</taxon>
        <taxon>Methanobacteriati</taxon>
        <taxon>Methanobacteriota</taxon>
        <taxon>Stenosarchaea group</taxon>
        <taxon>Methanomicrobia</taxon>
        <taxon>Methanotrichales</taxon>
        <taxon>Methanotrichaceae</taxon>
        <taxon>Methanothrix</taxon>
    </lineage>
</organism>
<gene>
    <name evidence="1" type="ORF">GX426_05220</name>
</gene>
<dbReference type="InterPro" id="IPR035069">
    <property type="entry name" value="TTHA1013/TTHA0281-like"/>
</dbReference>
<dbReference type="Proteomes" id="UP000544742">
    <property type="component" value="Unassembled WGS sequence"/>
</dbReference>